<dbReference type="AlphaFoldDB" id="A0A067Q4H2"/>
<gene>
    <name evidence="2" type="ORF">JAAARDRAFT_34182</name>
</gene>
<protein>
    <submittedName>
        <fullName evidence="2">Uncharacterized protein</fullName>
    </submittedName>
</protein>
<dbReference type="InParanoid" id="A0A067Q4H2"/>
<feature type="signal peptide" evidence="1">
    <location>
        <begin position="1"/>
        <end position="18"/>
    </location>
</feature>
<dbReference type="HOGENOM" id="CLU_072363_0_0_1"/>
<keyword evidence="3" id="KW-1185">Reference proteome</keyword>
<evidence type="ECO:0000313" key="2">
    <source>
        <dbReference type="EMBL" id="KDQ58392.1"/>
    </source>
</evidence>
<reference evidence="3" key="1">
    <citation type="journal article" date="2014" name="Proc. Natl. Acad. Sci. U.S.A.">
        <title>Extensive sampling of basidiomycete genomes demonstrates inadequacy of the white-rot/brown-rot paradigm for wood decay fungi.</title>
        <authorList>
            <person name="Riley R."/>
            <person name="Salamov A.A."/>
            <person name="Brown D.W."/>
            <person name="Nagy L.G."/>
            <person name="Floudas D."/>
            <person name="Held B.W."/>
            <person name="Levasseur A."/>
            <person name="Lombard V."/>
            <person name="Morin E."/>
            <person name="Otillar R."/>
            <person name="Lindquist E.A."/>
            <person name="Sun H."/>
            <person name="LaButti K.M."/>
            <person name="Schmutz J."/>
            <person name="Jabbour D."/>
            <person name="Luo H."/>
            <person name="Baker S.E."/>
            <person name="Pisabarro A.G."/>
            <person name="Walton J.D."/>
            <person name="Blanchette R.A."/>
            <person name="Henrissat B."/>
            <person name="Martin F."/>
            <person name="Cullen D."/>
            <person name="Hibbett D.S."/>
            <person name="Grigoriev I.V."/>
        </authorList>
    </citation>
    <scope>NUCLEOTIDE SEQUENCE [LARGE SCALE GENOMIC DNA]</scope>
    <source>
        <strain evidence="3">MUCL 33604</strain>
    </source>
</reference>
<sequence length="355" mass="40030">MHELSIIGLFQFVTPVLCGHTYHGRFASPLSTACSQLSILLPTYLVKYPSTGQLMLPSEILYEITAKVVTEYIDETITEPYPPPKDQNDVLALLQVSHQIREVTMKVICDAFQFKRNLDGSLPSNPFRLLDEIRVAYRRALHLRVYTPSRSLTAFIAWCKDTFTPFSPTGSDRSSILNAYENLAFCEGFCQHTLAQPDWDNISLINDPASWTVFALAIQSPPGRWALFETVSVRSRCSMVFWAMVTSLRLSAQDLEEEFDNYHEASHIDNDGVELLEQSLEHLASVGPRCRAILVEIAPDASFDVTVEMFEYATGVLDILEDVVCKATKFGLANLQERANQLLSLWDPSRSYDSE</sequence>
<organism evidence="2 3">
    <name type="scientific">Jaapia argillacea MUCL 33604</name>
    <dbReference type="NCBI Taxonomy" id="933084"/>
    <lineage>
        <taxon>Eukaryota</taxon>
        <taxon>Fungi</taxon>
        <taxon>Dikarya</taxon>
        <taxon>Basidiomycota</taxon>
        <taxon>Agaricomycotina</taxon>
        <taxon>Agaricomycetes</taxon>
        <taxon>Agaricomycetidae</taxon>
        <taxon>Jaapiales</taxon>
        <taxon>Jaapiaceae</taxon>
        <taxon>Jaapia</taxon>
    </lineage>
</organism>
<proteinExistence type="predicted"/>
<keyword evidence="1" id="KW-0732">Signal</keyword>
<dbReference type="EMBL" id="KL197717">
    <property type="protein sequence ID" value="KDQ58392.1"/>
    <property type="molecule type" value="Genomic_DNA"/>
</dbReference>
<feature type="chain" id="PRO_5001643735" evidence="1">
    <location>
        <begin position="19"/>
        <end position="355"/>
    </location>
</feature>
<name>A0A067Q4H2_9AGAM</name>
<accession>A0A067Q4H2</accession>
<dbReference type="Proteomes" id="UP000027265">
    <property type="component" value="Unassembled WGS sequence"/>
</dbReference>
<evidence type="ECO:0000313" key="3">
    <source>
        <dbReference type="Proteomes" id="UP000027265"/>
    </source>
</evidence>
<evidence type="ECO:0000256" key="1">
    <source>
        <dbReference type="SAM" id="SignalP"/>
    </source>
</evidence>